<dbReference type="EMBL" id="LR796851">
    <property type="protein sequence ID" value="CAB4169963.1"/>
    <property type="molecule type" value="Genomic_DNA"/>
</dbReference>
<gene>
    <name evidence="3" type="ORF">UFOVP1079_4</name>
    <name evidence="4" type="ORF">UFOVP1320_8</name>
    <name evidence="5" type="ORF">UFOVP1431_47</name>
    <name evidence="6" type="ORF">UFOVP1527_48</name>
    <name evidence="1" type="ORF">UFOVP548_23</name>
    <name evidence="2" type="ORF">UFOVP904_23</name>
</gene>
<evidence type="ECO:0000313" key="2">
    <source>
        <dbReference type="EMBL" id="CAB4169963.1"/>
    </source>
</evidence>
<evidence type="ECO:0000313" key="6">
    <source>
        <dbReference type="EMBL" id="CAB5227499.1"/>
    </source>
</evidence>
<proteinExistence type="predicted"/>
<dbReference type="EMBL" id="LR798373">
    <property type="protein sequence ID" value="CAB5227499.1"/>
    <property type="molecule type" value="Genomic_DNA"/>
</dbReference>
<name>A0A6J5QLK1_9CAUD</name>
<organism evidence="3">
    <name type="scientific">uncultured Caudovirales phage</name>
    <dbReference type="NCBI Taxonomy" id="2100421"/>
    <lineage>
        <taxon>Viruses</taxon>
        <taxon>Duplodnaviria</taxon>
        <taxon>Heunggongvirae</taxon>
        <taxon>Uroviricota</taxon>
        <taxon>Caudoviricetes</taxon>
        <taxon>Peduoviridae</taxon>
        <taxon>Maltschvirus</taxon>
        <taxon>Maltschvirus maltsch</taxon>
    </lineage>
</organism>
<evidence type="ECO:0000313" key="4">
    <source>
        <dbReference type="EMBL" id="CAB4197350.1"/>
    </source>
</evidence>
<reference evidence="3" key="1">
    <citation type="submission" date="2020-05" db="EMBL/GenBank/DDBJ databases">
        <authorList>
            <person name="Chiriac C."/>
            <person name="Salcher M."/>
            <person name="Ghai R."/>
            <person name="Kavagutti S V."/>
        </authorList>
    </citation>
    <scope>NUCLEOTIDE SEQUENCE</scope>
</reference>
<dbReference type="EMBL" id="LR797037">
    <property type="protein sequence ID" value="CAB4182351.1"/>
    <property type="molecule type" value="Genomic_DNA"/>
</dbReference>
<dbReference type="EMBL" id="LR797269">
    <property type="protein sequence ID" value="CAB4197350.1"/>
    <property type="molecule type" value="Genomic_DNA"/>
</dbReference>
<dbReference type="EMBL" id="LR797378">
    <property type="protein sequence ID" value="CAB4211823.1"/>
    <property type="molecule type" value="Genomic_DNA"/>
</dbReference>
<accession>A0A6J5QLK1</accession>
<evidence type="ECO:0000313" key="5">
    <source>
        <dbReference type="EMBL" id="CAB4211823.1"/>
    </source>
</evidence>
<dbReference type="EMBL" id="LR796520">
    <property type="protein sequence ID" value="CAB4149591.1"/>
    <property type="molecule type" value="Genomic_DNA"/>
</dbReference>
<protein>
    <submittedName>
        <fullName evidence="3">Uncharacterized protein</fullName>
    </submittedName>
</protein>
<evidence type="ECO:0000313" key="1">
    <source>
        <dbReference type="EMBL" id="CAB4149591.1"/>
    </source>
</evidence>
<sequence>MANYVDNIIINESESTLTVRTFIRSDNSGELINTPVVAASELNPPLGPGQYMSIYEMWYQLTNFTVQFSWATLTVPEPFWCAVPSTDSKQDFKAFGGLIDNSGMYARGVLLMTTTGFAGPASYGSFVFRMRKHANTTPNYKNVGIPLGIPPNEFILPN</sequence>
<evidence type="ECO:0000313" key="3">
    <source>
        <dbReference type="EMBL" id="CAB4182351.1"/>
    </source>
</evidence>